<sequence>MAPKMKKYDQVEPGGMDSSKVSVAKATVTIGDTQMPLVGQLIASIVLLIALVVGLNEWDKSGEWFKQKNWGYGIAAAVTAMCFSILGIFLSFNSKWNDMPVEFTSSIMKNTASVGSLNNIFLFVWWIIAAGILTFDGPFVLTSNGYFACWAGCILSTIGLGYSINTLQESVTSLGSLLGLGVASVVVILALFGSFSAFLTESIYSMVVACLTLLAVSGVWYAERIEFKINYYFEVPMFSVLSFLWILLACLVTFSGPFESTGNGYFASWGGAIMSTVLAVSSLKRKEDDSQDSEDPSYEEEGNIESPDDEPNFSID</sequence>
<feature type="transmembrane region" description="Helical" evidence="2">
    <location>
        <begin position="37"/>
        <end position="58"/>
    </location>
</feature>
<organism evidence="3">
    <name type="scientific">Attheya septentrionalis</name>
    <dbReference type="NCBI Taxonomy" id="420275"/>
    <lineage>
        <taxon>Eukaryota</taxon>
        <taxon>Sar</taxon>
        <taxon>Stramenopiles</taxon>
        <taxon>Ochrophyta</taxon>
        <taxon>Bacillariophyta</taxon>
        <taxon>Coscinodiscophyceae</taxon>
        <taxon>Chaetocerotophycidae</taxon>
        <taxon>Chaetocerotales</taxon>
        <taxon>Attheyaceae</taxon>
        <taxon>Attheya</taxon>
    </lineage>
</organism>
<feature type="transmembrane region" description="Helical" evidence="2">
    <location>
        <begin position="266"/>
        <end position="283"/>
    </location>
</feature>
<keyword evidence="2" id="KW-1133">Transmembrane helix</keyword>
<keyword evidence="2" id="KW-0472">Membrane</keyword>
<feature type="transmembrane region" description="Helical" evidence="2">
    <location>
        <begin position="231"/>
        <end position="254"/>
    </location>
</feature>
<feature type="region of interest" description="Disordered" evidence="1">
    <location>
        <begin position="285"/>
        <end position="316"/>
    </location>
</feature>
<name>A0A7S2UJ10_9STRA</name>
<accession>A0A7S2UJ10</accession>
<evidence type="ECO:0000256" key="2">
    <source>
        <dbReference type="SAM" id="Phobius"/>
    </source>
</evidence>
<gene>
    <name evidence="3" type="ORF">ASEP1449_LOCUS13291</name>
</gene>
<protein>
    <submittedName>
        <fullName evidence="3">Uncharacterized protein</fullName>
    </submittedName>
</protein>
<proteinExistence type="predicted"/>
<evidence type="ECO:0000256" key="1">
    <source>
        <dbReference type="SAM" id="MobiDB-lite"/>
    </source>
</evidence>
<feature type="transmembrane region" description="Helical" evidence="2">
    <location>
        <begin position="177"/>
        <end position="197"/>
    </location>
</feature>
<feature type="transmembrane region" description="Helical" evidence="2">
    <location>
        <begin position="203"/>
        <end position="222"/>
    </location>
</feature>
<feature type="transmembrane region" description="Helical" evidence="2">
    <location>
        <begin position="70"/>
        <end position="92"/>
    </location>
</feature>
<keyword evidence="2" id="KW-0812">Transmembrane</keyword>
<feature type="compositionally biased region" description="Acidic residues" evidence="1">
    <location>
        <begin position="289"/>
        <end position="316"/>
    </location>
</feature>
<evidence type="ECO:0000313" key="3">
    <source>
        <dbReference type="EMBL" id="CAD9821457.1"/>
    </source>
</evidence>
<dbReference type="AlphaFoldDB" id="A0A7S2UJ10"/>
<reference evidence="3" key="1">
    <citation type="submission" date="2021-01" db="EMBL/GenBank/DDBJ databases">
        <authorList>
            <person name="Corre E."/>
            <person name="Pelletier E."/>
            <person name="Niang G."/>
            <person name="Scheremetjew M."/>
            <person name="Finn R."/>
            <person name="Kale V."/>
            <person name="Holt S."/>
            <person name="Cochrane G."/>
            <person name="Meng A."/>
            <person name="Brown T."/>
            <person name="Cohen L."/>
        </authorList>
    </citation>
    <scope>NUCLEOTIDE SEQUENCE</scope>
    <source>
        <strain evidence="3">CCMP2084</strain>
    </source>
</reference>
<feature type="transmembrane region" description="Helical" evidence="2">
    <location>
        <begin position="112"/>
        <end position="133"/>
    </location>
</feature>
<feature type="transmembrane region" description="Helical" evidence="2">
    <location>
        <begin position="145"/>
        <end position="165"/>
    </location>
</feature>
<dbReference type="EMBL" id="HBHQ01019766">
    <property type="protein sequence ID" value="CAD9821457.1"/>
    <property type="molecule type" value="Transcribed_RNA"/>
</dbReference>